<sequence length="495" mass="54245">MRVTLYRGDYESISQIVREQLRQLMPDNEFAQTEYLLFGPEFMAEPLRISTPSTHFDFDPVHKGYIDILKDEIKSSDESPENKELKKQQLESIILFGQILFSQSASLHFLNQSTVEIPSDEEDSITPKIERLRELVQKEGIQTESSKLEALTRRKAFNDELSELKRTIKESSLQDESKAKLLDNLAKTKDFYYQANDFNFKYANKPSRSYSNFVNNCERIGSKIALTASLIAIGATALSLIPPLAPVMVPIALGASAISMAIGLPLALKKVGTMIYNMIRFGAAPTPAEIITTLLLGTSMLMAGVSGVIGQAVNSGVLSKTALLITKAVTAIDNLAKATVGIAGQFVGEKKSNKVDLYHSELAQLNSENDSSELNEQGALDALDPLTAEVADDNQSSTVSLHEPELAQLNSENDSSEFNEQADLDTLESLTAEVTADNQSSTVSSLKSELARLKSEAHSEVKDQHTQEAAKSSEGLDIEETSDIDEVEPQFASRL</sequence>
<evidence type="ECO:0000313" key="6">
    <source>
        <dbReference type="Proteomes" id="UP000254040"/>
    </source>
</evidence>
<dbReference type="EMBL" id="UGOG01000001">
    <property type="protein sequence ID" value="STX62348.1"/>
    <property type="molecule type" value="Genomic_DNA"/>
</dbReference>
<organism evidence="4 6">
    <name type="scientific">Legionella moravica</name>
    <dbReference type="NCBI Taxonomy" id="39962"/>
    <lineage>
        <taxon>Bacteria</taxon>
        <taxon>Pseudomonadati</taxon>
        <taxon>Pseudomonadota</taxon>
        <taxon>Gammaproteobacteria</taxon>
        <taxon>Legionellales</taxon>
        <taxon>Legionellaceae</taxon>
        <taxon>Legionella</taxon>
    </lineage>
</organism>
<evidence type="ECO:0000313" key="5">
    <source>
        <dbReference type="Proteomes" id="UP000054985"/>
    </source>
</evidence>
<evidence type="ECO:0000256" key="1">
    <source>
        <dbReference type="SAM" id="MobiDB-lite"/>
    </source>
</evidence>
<accession>A0A378JY60</accession>
<dbReference type="AlphaFoldDB" id="A0A378JY60"/>
<gene>
    <name evidence="3" type="ORF">Lmor_0764</name>
    <name evidence="4" type="ORF">NCTC12239_01270</name>
</gene>
<feature type="transmembrane region" description="Helical" evidence="2">
    <location>
        <begin position="247"/>
        <end position="268"/>
    </location>
</feature>
<feature type="compositionally biased region" description="Basic and acidic residues" evidence="1">
    <location>
        <begin position="449"/>
        <end position="468"/>
    </location>
</feature>
<keyword evidence="2" id="KW-0812">Transmembrane</keyword>
<evidence type="ECO:0000313" key="4">
    <source>
        <dbReference type="EMBL" id="STX62348.1"/>
    </source>
</evidence>
<reference evidence="4 6" key="2">
    <citation type="submission" date="2018-06" db="EMBL/GenBank/DDBJ databases">
        <authorList>
            <consortium name="Pathogen Informatics"/>
            <person name="Doyle S."/>
        </authorList>
    </citation>
    <scope>NUCLEOTIDE SEQUENCE [LARGE SCALE GENOMIC DNA]</scope>
    <source>
        <strain evidence="4 6">NCTC12239</strain>
    </source>
</reference>
<dbReference type="Proteomes" id="UP000054985">
    <property type="component" value="Unassembled WGS sequence"/>
</dbReference>
<reference evidence="3 5" key="1">
    <citation type="submission" date="2015-11" db="EMBL/GenBank/DDBJ databases">
        <title>Genomic analysis of 38 Legionella species identifies large and diverse effector repertoires.</title>
        <authorList>
            <person name="Burstein D."/>
            <person name="Amaro F."/>
            <person name="Zusman T."/>
            <person name="Lifshitz Z."/>
            <person name="Cohen O."/>
            <person name="Gilbert J.A."/>
            <person name="Pupko T."/>
            <person name="Shuman H.A."/>
            <person name="Segal G."/>
        </authorList>
    </citation>
    <scope>NUCLEOTIDE SEQUENCE [LARGE SCALE GENOMIC DNA]</scope>
    <source>
        <strain evidence="3 5">ATCC 43877</strain>
    </source>
</reference>
<feature type="compositionally biased region" description="Acidic residues" evidence="1">
    <location>
        <begin position="476"/>
        <end position="488"/>
    </location>
</feature>
<keyword evidence="5" id="KW-1185">Reference proteome</keyword>
<feature type="transmembrane region" description="Helical" evidence="2">
    <location>
        <begin position="288"/>
        <end position="309"/>
    </location>
</feature>
<keyword evidence="2" id="KW-0472">Membrane</keyword>
<feature type="region of interest" description="Disordered" evidence="1">
    <location>
        <begin position="449"/>
        <end position="495"/>
    </location>
</feature>
<dbReference type="RefSeq" id="WP_051190623.1">
    <property type="nucleotide sequence ID" value="NZ_LNYN01000014.1"/>
</dbReference>
<dbReference type="Proteomes" id="UP000254040">
    <property type="component" value="Unassembled WGS sequence"/>
</dbReference>
<proteinExistence type="predicted"/>
<name>A0A378JY60_9GAMM</name>
<dbReference type="EMBL" id="LNYN01000014">
    <property type="protein sequence ID" value="KTD35317.1"/>
    <property type="molecule type" value="Genomic_DNA"/>
</dbReference>
<evidence type="ECO:0000256" key="2">
    <source>
        <dbReference type="SAM" id="Phobius"/>
    </source>
</evidence>
<evidence type="ECO:0000313" key="3">
    <source>
        <dbReference type="EMBL" id="KTD35317.1"/>
    </source>
</evidence>
<feature type="transmembrane region" description="Helical" evidence="2">
    <location>
        <begin position="224"/>
        <end position="241"/>
    </location>
</feature>
<protein>
    <submittedName>
        <fullName evidence="4">Uncharacterized protein</fullName>
    </submittedName>
</protein>
<keyword evidence="2" id="KW-1133">Transmembrane helix</keyword>